<protein>
    <submittedName>
        <fullName evidence="1">Uncharacterized protein</fullName>
    </submittedName>
</protein>
<evidence type="ECO:0000313" key="2">
    <source>
        <dbReference type="Proteomes" id="UP001051844"/>
    </source>
</evidence>
<dbReference type="Proteomes" id="UP001051844">
    <property type="component" value="Unassembled WGS sequence"/>
</dbReference>
<dbReference type="RefSeq" id="WP_008404807.1">
    <property type="nucleotide sequence ID" value="NC_020990.1"/>
</dbReference>
<accession>A0A126Y801</accession>
<organism evidence="1 2">
    <name type="scientific">Streptomyces albidoflavus</name>
    <dbReference type="NCBI Taxonomy" id="1886"/>
    <lineage>
        <taxon>Bacteria</taxon>
        <taxon>Bacillati</taxon>
        <taxon>Actinomycetota</taxon>
        <taxon>Actinomycetes</taxon>
        <taxon>Kitasatosporales</taxon>
        <taxon>Streptomycetaceae</taxon>
        <taxon>Streptomyces</taxon>
        <taxon>Streptomyces albidoflavus group</taxon>
    </lineage>
</organism>
<dbReference type="GeneID" id="97268263"/>
<sequence length="45" mass="4837">MGHQQDQTTPCGADGCTGYKVTIYLYDDDGTCVEQRMQGCSVCGT</sequence>
<dbReference type="AlphaFoldDB" id="A0A126Y801"/>
<name>A0A126Y801_9ACTN</name>
<proteinExistence type="predicted"/>
<gene>
    <name evidence="1" type="ORF">ScoT_28200</name>
</gene>
<comment type="caution">
    <text evidence="1">The sequence shown here is derived from an EMBL/GenBank/DDBJ whole genome shotgun (WGS) entry which is preliminary data.</text>
</comment>
<dbReference type="KEGG" id="salb:XNR_2478"/>
<evidence type="ECO:0000313" key="1">
    <source>
        <dbReference type="EMBL" id="GHI46646.1"/>
    </source>
</evidence>
<reference evidence="1" key="1">
    <citation type="submission" date="2022-09" db="EMBL/GenBank/DDBJ databases">
        <title>Whole genome shotgun sequence of Streptomyces albidoflavus NBRC 12854.</title>
        <authorList>
            <person name="Komaki H."/>
            <person name="Tamura T."/>
        </authorList>
    </citation>
    <scope>NUCLEOTIDE SEQUENCE</scope>
    <source>
        <strain evidence="1">NBRC 12854</strain>
    </source>
</reference>
<dbReference type="EMBL" id="BNDZ01000005">
    <property type="protein sequence ID" value="GHI46646.1"/>
    <property type="molecule type" value="Genomic_DNA"/>
</dbReference>